<evidence type="ECO:0000313" key="3">
    <source>
        <dbReference type="Proteomes" id="UP000095283"/>
    </source>
</evidence>
<dbReference type="WBParaSite" id="Hba_13946">
    <property type="protein sequence ID" value="Hba_13946"/>
    <property type="gene ID" value="Hba_13946"/>
</dbReference>
<keyword evidence="2" id="KW-0732">Signal</keyword>
<dbReference type="Proteomes" id="UP000095283">
    <property type="component" value="Unplaced"/>
</dbReference>
<keyword evidence="1" id="KW-0472">Membrane</keyword>
<keyword evidence="1" id="KW-1133">Transmembrane helix</keyword>
<feature type="chain" id="PRO_5009311091" evidence="2">
    <location>
        <begin position="20"/>
        <end position="212"/>
    </location>
</feature>
<evidence type="ECO:0000256" key="1">
    <source>
        <dbReference type="SAM" id="Phobius"/>
    </source>
</evidence>
<reference evidence="4" key="1">
    <citation type="submission" date="2016-11" db="UniProtKB">
        <authorList>
            <consortium name="WormBaseParasite"/>
        </authorList>
    </citation>
    <scope>IDENTIFICATION</scope>
</reference>
<sequence>MSYLVSLTVYWILVALIICEKEYSFSYRNGKCVQMLPEPTFLKEGSQRLFGCIACHNKVDFCKCMLDEIFSVRLGLPALLHISGAFICCLAFILGVTGHLRRTCFTLISSITYICGSIVLSTAVLMVVCVVDDELAPRMRLNAAGEPSKFGYIYVRHAQLDKELGIPPVESWRRGSLANCFSFSHGISSRRNSRRNSQISFTNPNLLFVQEV</sequence>
<accession>A0A1I7X8H6</accession>
<protein>
    <submittedName>
        <fullName evidence="4">Uncharacterized protein</fullName>
    </submittedName>
</protein>
<feature type="signal peptide" evidence="2">
    <location>
        <begin position="1"/>
        <end position="19"/>
    </location>
</feature>
<feature type="transmembrane region" description="Helical" evidence="1">
    <location>
        <begin position="78"/>
        <end position="97"/>
    </location>
</feature>
<keyword evidence="3" id="KW-1185">Reference proteome</keyword>
<evidence type="ECO:0000256" key="2">
    <source>
        <dbReference type="SAM" id="SignalP"/>
    </source>
</evidence>
<proteinExistence type="predicted"/>
<organism evidence="3 4">
    <name type="scientific">Heterorhabditis bacteriophora</name>
    <name type="common">Entomopathogenic nematode worm</name>
    <dbReference type="NCBI Taxonomy" id="37862"/>
    <lineage>
        <taxon>Eukaryota</taxon>
        <taxon>Metazoa</taxon>
        <taxon>Ecdysozoa</taxon>
        <taxon>Nematoda</taxon>
        <taxon>Chromadorea</taxon>
        <taxon>Rhabditida</taxon>
        <taxon>Rhabditina</taxon>
        <taxon>Rhabditomorpha</taxon>
        <taxon>Strongyloidea</taxon>
        <taxon>Heterorhabditidae</taxon>
        <taxon>Heterorhabditis</taxon>
    </lineage>
</organism>
<feature type="transmembrane region" description="Helical" evidence="1">
    <location>
        <begin position="104"/>
        <end position="128"/>
    </location>
</feature>
<keyword evidence="1" id="KW-0812">Transmembrane</keyword>
<evidence type="ECO:0000313" key="4">
    <source>
        <dbReference type="WBParaSite" id="Hba_13946"/>
    </source>
</evidence>
<name>A0A1I7X8H6_HETBA</name>
<dbReference type="AlphaFoldDB" id="A0A1I7X8H6"/>